<dbReference type="GO" id="GO:0003824">
    <property type="term" value="F:catalytic activity"/>
    <property type="evidence" value="ECO:0007669"/>
    <property type="project" value="InterPro"/>
</dbReference>
<evidence type="ECO:0000256" key="2">
    <source>
        <dbReference type="ARBA" id="ARBA00023277"/>
    </source>
</evidence>
<protein>
    <submittedName>
        <fullName evidence="6">DUF3536 domain-containing protein</fullName>
    </submittedName>
</protein>
<evidence type="ECO:0000259" key="5">
    <source>
        <dbReference type="Pfam" id="PF03065"/>
    </source>
</evidence>
<sequence>MTSAAEMPGQTGIDLTSQENSPNTKSPNPLTTATGVYVSVHGHFYQPPRENPYLDAIERQPSAAPFHDWNERIHHECYRPNAFARVLNDRGELVGIVNNYEYLSFNIGPTLMSWLERHDVEVYQRILEGDRKSCERLHGHGNAIAQVYNHIIMPLANDRDKYTQIRWGKADFRSRFKRDPEGMWLAETAVDYATLEALIKEGIRFIVLAPSQAQRCRPLATKDNPHPEWHEVGGSQIDPTRPYRCYLKPTLSTASSPLSTVGGLGILQRRRYANGDQESEIGDQELGNGDYSISQSPIPNHQSLPYIDIFFYDGPISRDMGFSDVLYNSGHLAGRIGSAVRGDHRPAQLISVATDGETFGHHKGGTEKTLAYAFTKEFSHRGWTVTNFAHYLSLNPPCWEVELKPVTAWSCAHGVDRWQDNCGCGGGEWHQQWRRPLRNALNWLRDRLTQVYEEHGRQFFIDPWQARDEYIKVILDRSPNNIHRFLARHQKSKLKDTEQIDALRLLEMQRHALLMFTSCGWFFEEISRPEGTQILRYAARALELAADVAGVQLEKEFLKRLAIAPSNVDIFGHGGEVYRQLVVTSQITFKQVAAHHAIASLFNNHKGETRNGNGNGTSPNNCTIKHSHPYQKRVYCYNVHELDYHLQRLGSLTLAVGQLKLISEITWETEHLVFAVLHLGGWDFHCCIQPFEGRRNYSQIKEKLLASLQKASAANTILVMMQLFGDQAFSLENLFAEERHRLMQLLSQETLTRLDQLYTQTYRDNYGVLMAFHRDELAAPQELQVAAEIALSYRCLTTIRALEQDINESQLSINYILELQAIANEAKQLRCRLNIPEGKQMLEQLILRLLWQFLHDPNGTFDADIQRLERLIDIGYQLNVGITLERPQEIYFSCLYNKIIPQCQIAIASGEDIMKHRQLLKLGQKLAVDVSYWLSQMGG</sequence>
<feature type="region of interest" description="Disordered" evidence="4">
    <location>
        <begin position="1"/>
        <end position="32"/>
    </location>
</feature>
<dbReference type="CDD" id="cd10797">
    <property type="entry name" value="GH57N_APU_like_1"/>
    <property type="match status" value="1"/>
</dbReference>
<dbReference type="Pfam" id="PF03065">
    <property type="entry name" value="Glyco_hydro_57"/>
    <property type="match status" value="1"/>
</dbReference>
<dbReference type="PANTHER" id="PTHR36306">
    <property type="entry name" value="ALPHA-AMYLASE-RELATED-RELATED"/>
    <property type="match status" value="1"/>
</dbReference>
<gene>
    <name evidence="6" type="ORF">KME28_06610</name>
</gene>
<dbReference type="GO" id="GO:0005975">
    <property type="term" value="P:carbohydrate metabolic process"/>
    <property type="evidence" value="ECO:0007669"/>
    <property type="project" value="InterPro"/>
</dbReference>
<evidence type="ECO:0000256" key="3">
    <source>
        <dbReference type="RuleBase" id="RU361196"/>
    </source>
</evidence>
<comment type="similarity">
    <text evidence="1 3">Belongs to the glycosyl hydrolase 57 family.</text>
</comment>
<comment type="caution">
    <text evidence="6">The sequence shown here is derived from an EMBL/GenBank/DDBJ whole genome shotgun (WGS) entry which is preliminary data.</text>
</comment>
<dbReference type="SUPFAM" id="SSF88713">
    <property type="entry name" value="Glycoside hydrolase/deacetylase"/>
    <property type="match status" value="2"/>
</dbReference>
<evidence type="ECO:0000313" key="7">
    <source>
        <dbReference type="Proteomes" id="UP000813215"/>
    </source>
</evidence>
<dbReference type="InterPro" id="IPR011330">
    <property type="entry name" value="Glyco_hydro/deAcase_b/a-brl"/>
</dbReference>
<keyword evidence="2 3" id="KW-0119">Carbohydrate metabolism</keyword>
<reference evidence="6" key="2">
    <citation type="journal article" date="2022" name="Microbiol. Resour. Announc.">
        <title>Metagenome Sequencing to Explore Phylogenomics of Terrestrial Cyanobacteria.</title>
        <authorList>
            <person name="Ward R.D."/>
            <person name="Stajich J.E."/>
            <person name="Johansen J.R."/>
            <person name="Huntemann M."/>
            <person name="Clum A."/>
            <person name="Foster B."/>
            <person name="Foster B."/>
            <person name="Roux S."/>
            <person name="Palaniappan K."/>
            <person name="Varghese N."/>
            <person name="Mukherjee S."/>
            <person name="Reddy T.B.K."/>
            <person name="Daum C."/>
            <person name="Copeland A."/>
            <person name="Chen I.A."/>
            <person name="Ivanova N.N."/>
            <person name="Kyrpides N.C."/>
            <person name="Shapiro N."/>
            <person name="Eloe-Fadrosh E.A."/>
            <person name="Pietrasiak N."/>
        </authorList>
    </citation>
    <scope>NUCLEOTIDE SEQUENCE</scope>
    <source>
        <strain evidence="6">HA4357-MV3</strain>
    </source>
</reference>
<dbReference type="AlphaFoldDB" id="A0A9E3H6U4"/>
<dbReference type="InterPro" id="IPR021923">
    <property type="entry name" value="DUF3536"/>
</dbReference>
<organism evidence="6 7">
    <name type="scientific">Pelatocladus maniniholoensis HA4357-MV3</name>
    <dbReference type="NCBI Taxonomy" id="1117104"/>
    <lineage>
        <taxon>Bacteria</taxon>
        <taxon>Bacillati</taxon>
        <taxon>Cyanobacteriota</taxon>
        <taxon>Cyanophyceae</taxon>
        <taxon>Nostocales</taxon>
        <taxon>Nostocaceae</taxon>
        <taxon>Pelatocladus</taxon>
    </lineage>
</organism>
<proteinExistence type="inferred from homology"/>
<dbReference type="InterPro" id="IPR027291">
    <property type="entry name" value="Glyco_hydro_38_N_sf"/>
</dbReference>
<dbReference type="InterPro" id="IPR004300">
    <property type="entry name" value="Glyco_hydro_57_N"/>
</dbReference>
<evidence type="ECO:0000256" key="4">
    <source>
        <dbReference type="SAM" id="MobiDB-lite"/>
    </source>
</evidence>
<evidence type="ECO:0000313" key="6">
    <source>
        <dbReference type="EMBL" id="MBW4431394.1"/>
    </source>
</evidence>
<feature type="domain" description="Glycoside hydrolase family 57 N-terminal" evidence="5">
    <location>
        <begin position="143"/>
        <end position="208"/>
    </location>
</feature>
<dbReference type="InterPro" id="IPR052046">
    <property type="entry name" value="GH57_Enzymes"/>
</dbReference>
<evidence type="ECO:0000256" key="1">
    <source>
        <dbReference type="ARBA" id="ARBA00006821"/>
    </source>
</evidence>
<dbReference type="Pfam" id="PF12055">
    <property type="entry name" value="DUF3536"/>
    <property type="match status" value="1"/>
</dbReference>
<dbReference type="PANTHER" id="PTHR36306:SF3">
    <property type="entry name" value="GLYCOSIDE HYDROLASE FAMILY 57"/>
    <property type="match status" value="1"/>
</dbReference>
<dbReference type="Proteomes" id="UP000813215">
    <property type="component" value="Unassembled WGS sequence"/>
</dbReference>
<accession>A0A9E3H6U4</accession>
<feature type="compositionally biased region" description="Polar residues" evidence="4">
    <location>
        <begin position="13"/>
        <end position="32"/>
    </location>
</feature>
<dbReference type="EMBL" id="JAHHHW010000068">
    <property type="protein sequence ID" value="MBW4431394.1"/>
    <property type="molecule type" value="Genomic_DNA"/>
</dbReference>
<name>A0A9E3H6U4_9NOST</name>
<dbReference type="Gene3D" id="3.20.110.10">
    <property type="entry name" value="Glycoside hydrolase 38, N terminal domain"/>
    <property type="match status" value="1"/>
</dbReference>
<reference evidence="6" key="1">
    <citation type="submission" date="2021-05" db="EMBL/GenBank/DDBJ databases">
        <authorList>
            <person name="Pietrasiak N."/>
            <person name="Ward R."/>
            <person name="Stajich J.E."/>
            <person name="Kurbessoian T."/>
        </authorList>
    </citation>
    <scope>NUCLEOTIDE SEQUENCE</scope>
    <source>
        <strain evidence="6">HA4357-MV3</strain>
    </source>
</reference>